<comment type="caution">
    <text evidence="2">The sequence shown here is derived from an EMBL/GenBank/DDBJ whole genome shotgun (WGS) entry which is preliminary data.</text>
</comment>
<dbReference type="AlphaFoldDB" id="A0A850H5V0"/>
<feature type="chain" id="PRO_5032346281" description="FecR protein domain-containing protein" evidence="1">
    <location>
        <begin position="22"/>
        <end position="173"/>
    </location>
</feature>
<evidence type="ECO:0000256" key="1">
    <source>
        <dbReference type="SAM" id="SignalP"/>
    </source>
</evidence>
<gene>
    <name evidence="2" type="ORF">HUV48_09450</name>
</gene>
<dbReference type="RefSeq" id="WP_176267539.1">
    <property type="nucleotide sequence ID" value="NZ_JABWGV010000003.1"/>
</dbReference>
<keyword evidence="1" id="KW-0732">Signal</keyword>
<feature type="signal peptide" evidence="1">
    <location>
        <begin position="1"/>
        <end position="21"/>
    </location>
</feature>
<proteinExistence type="predicted"/>
<evidence type="ECO:0008006" key="4">
    <source>
        <dbReference type="Google" id="ProtNLM"/>
    </source>
</evidence>
<protein>
    <recommendedName>
        <fullName evidence="4">FecR protein domain-containing protein</fullName>
    </recommendedName>
</protein>
<evidence type="ECO:0000313" key="2">
    <source>
        <dbReference type="EMBL" id="NVD45238.1"/>
    </source>
</evidence>
<organism evidence="2 3">
    <name type="scientific">Qipengyuania atrilutea</name>
    <dbReference type="NCBI Taxonomy" id="2744473"/>
    <lineage>
        <taxon>Bacteria</taxon>
        <taxon>Pseudomonadati</taxon>
        <taxon>Pseudomonadota</taxon>
        <taxon>Alphaproteobacteria</taxon>
        <taxon>Sphingomonadales</taxon>
        <taxon>Erythrobacteraceae</taxon>
        <taxon>Qipengyuania</taxon>
    </lineage>
</organism>
<dbReference type="EMBL" id="JABWGV010000003">
    <property type="protein sequence ID" value="NVD45238.1"/>
    <property type="molecule type" value="Genomic_DNA"/>
</dbReference>
<dbReference type="Proteomes" id="UP000561438">
    <property type="component" value="Unassembled WGS sequence"/>
</dbReference>
<evidence type="ECO:0000313" key="3">
    <source>
        <dbReference type="Proteomes" id="UP000561438"/>
    </source>
</evidence>
<name>A0A850H5V0_9SPHN</name>
<accession>A0A850H5V0</accession>
<reference evidence="2 3" key="1">
    <citation type="submission" date="2020-06" db="EMBL/GenBank/DDBJ databases">
        <title>Altererythrobacter sp. HHU K3-1.</title>
        <authorList>
            <person name="Zhang D."/>
            <person name="Xue H."/>
        </authorList>
    </citation>
    <scope>NUCLEOTIDE SEQUENCE [LARGE SCALE GENOMIC DNA]</scope>
    <source>
        <strain evidence="2 3">HHU K3-1</strain>
    </source>
</reference>
<sequence>MRRDALTAVVLFAALAAPAFAQDAAPAIVLPEPVPVTLPSGSLVPVVTREELTSQRHRKGDLVTLEVGEDVVIDGHLAIAKGTPVVAELTLVEKKGLMGHAGKLEARTLYIELPSGPVRLSGELAAAGRSQTGLATAATALVSGFAFVITGKSAVIPAGTPLIAVLDRDITLR</sequence>
<keyword evidence="3" id="KW-1185">Reference proteome</keyword>